<sequence>MPFADEFFLVGRLIFGLVLAYTSINHFTATDYMAQYAEAKGVPAPKAGVIVSGIVLLLGGLAIVVWAFPVVAAALLAIFLVVSAVMVHNYWAVPEDQRDDEQTAFLKNIGLTGGALVFLSLGGLTVAYGLNVGLFI</sequence>
<feature type="transmembrane region" description="Helical" evidence="5">
    <location>
        <begin position="74"/>
        <end position="93"/>
    </location>
</feature>
<protein>
    <submittedName>
        <fullName evidence="6">Terminal quinol oxidase subunit</fullName>
    </submittedName>
</protein>
<comment type="subcellular location">
    <subcellularLocation>
        <location evidence="1">Membrane</location>
        <topology evidence="1">Multi-pass membrane protein</topology>
    </subcellularLocation>
</comment>
<comment type="caution">
    <text evidence="6">The sequence shown here is derived from an EMBL/GenBank/DDBJ whole genome shotgun (WGS) entry which is preliminary data.</text>
</comment>
<name>U3AAZ3_9EURY</name>
<organism evidence="6 7">
    <name type="scientific">Halarchaeum acidiphilum MH1-52-1</name>
    <dbReference type="NCBI Taxonomy" id="1261545"/>
    <lineage>
        <taxon>Archaea</taxon>
        <taxon>Methanobacteriati</taxon>
        <taxon>Methanobacteriota</taxon>
        <taxon>Stenosarchaea group</taxon>
        <taxon>Halobacteria</taxon>
        <taxon>Halobacteriales</taxon>
        <taxon>Halobacteriaceae</taxon>
    </lineage>
</organism>
<keyword evidence="7" id="KW-1185">Reference proteome</keyword>
<accession>U3AAZ3</accession>
<evidence type="ECO:0000256" key="1">
    <source>
        <dbReference type="ARBA" id="ARBA00004141"/>
    </source>
</evidence>
<evidence type="ECO:0000256" key="2">
    <source>
        <dbReference type="ARBA" id="ARBA00022692"/>
    </source>
</evidence>
<feature type="transmembrane region" description="Helical" evidence="5">
    <location>
        <begin position="105"/>
        <end position="130"/>
    </location>
</feature>
<proteinExistence type="predicted"/>
<keyword evidence="2 5" id="KW-0812">Transmembrane</keyword>
<evidence type="ECO:0000256" key="3">
    <source>
        <dbReference type="ARBA" id="ARBA00022989"/>
    </source>
</evidence>
<dbReference type="GO" id="GO:0016020">
    <property type="term" value="C:membrane"/>
    <property type="evidence" value="ECO:0007669"/>
    <property type="project" value="UniProtKB-SubCell"/>
</dbReference>
<reference evidence="6 7" key="1">
    <citation type="submission" date="2013-09" db="EMBL/GenBank/DDBJ databases">
        <title>Whole genome sequencing of Halarchaeum acidiphilum strain MH1-52-1.</title>
        <authorList>
            <person name="Shimane Y."/>
            <person name="Minegishi H."/>
            <person name="Nishi S."/>
            <person name="Echigo A."/>
            <person name="Shuto A."/>
            <person name="Konishi M."/>
            <person name="Ito T."/>
            <person name="Ohkuma M."/>
            <person name="Ohta Y."/>
            <person name="Nagano Y."/>
            <person name="Tsubouchi T."/>
            <person name="Mori K."/>
            <person name="Usui K."/>
            <person name="Kamekura M."/>
            <person name="Usami R."/>
            <person name="Takaki Y."/>
            <person name="Hatada Y."/>
        </authorList>
    </citation>
    <scope>NUCLEOTIDE SEQUENCE [LARGE SCALE GENOMIC DNA]</scope>
    <source>
        <strain evidence="6 7">JCM 16109</strain>
    </source>
</reference>
<evidence type="ECO:0000313" key="7">
    <source>
        <dbReference type="Proteomes" id="UP000016986"/>
    </source>
</evidence>
<evidence type="ECO:0000313" key="6">
    <source>
        <dbReference type="EMBL" id="GAD51933.1"/>
    </source>
</evidence>
<evidence type="ECO:0000256" key="5">
    <source>
        <dbReference type="SAM" id="Phobius"/>
    </source>
</evidence>
<keyword evidence="3 5" id="KW-1133">Transmembrane helix</keyword>
<dbReference type="Proteomes" id="UP000016986">
    <property type="component" value="Unassembled WGS sequence"/>
</dbReference>
<keyword evidence="4 5" id="KW-0472">Membrane</keyword>
<dbReference type="InterPro" id="IPR032808">
    <property type="entry name" value="DoxX"/>
</dbReference>
<gene>
    <name evidence="6" type="ORF">MBEHAL_0693</name>
</gene>
<evidence type="ECO:0000256" key="4">
    <source>
        <dbReference type="ARBA" id="ARBA00023136"/>
    </source>
</evidence>
<dbReference type="eggNOG" id="arCOG03070">
    <property type="taxonomic scope" value="Archaea"/>
</dbReference>
<dbReference type="Pfam" id="PF07681">
    <property type="entry name" value="DoxX"/>
    <property type="match status" value="1"/>
</dbReference>
<feature type="transmembrane region" description="Helical" evidence="5">
    <location>
        <begin position="6"/>
        <end position="27"/>
    </location>
</feature>
<feature type="transmembrane region" description="Helical" evidence="5">
    <location>
        <begin position="47"/>
        <end position="68"/>
    </location>
</feature>
<dbReference type="EMBL" id="BATA01000011">
    <property type="protein sequence ID" value="GAD51933.1"/>
    <property type="molecule type" value="Genomic_DNA"/>
</dbReference>
<dbReference type="AlphaFoldDB" id="U3AAZ3"/>